<reference evidence="23" key="1">
    <citation type="submission" date="2021-08" db="EMBL/GenBank/DDBJ databases">
        <title>Flavobacterium sp. strain CC-SYL302.</title>
        <authorList>
            <person name="Lin S.-Y."/>
            <person name="Lee T.-H."/>
            <person name="Young C.-C."/>
        </authorList>
    </citation>
    <scope>NUCLEOTIDE SEQUENCE</scope>
    <source>
        <strain evidence="23">CC-SYL302</strain>
    </source>
</reference>
<evidence type="ECO:0000256" key="9">
    <source>
        <dbReference type="ARBA" id="ARBA00022723"/>
    </source>
</evidence>
<keyword evidence="13" id="KW-0289">Folate biosynthesis</keyword>
<dbReference type="PROSITE" id="PS01012">
    <property type="entry name" value="FOLYLPOLYGLU_SYNT_2"/>
    <property type="match status" value="1"/>
</dbReference>
<evidence type="ECO:0000256" key="1">
    <source>
        <dbReference type="ARBA" id="ARBA00002714"/>
    </source>
</evidence>
<comment type="catalytic activity">
    <reaction evidence="17">
        <text>(6S)-5,6,7,8-tetrahydrofolyl-(gamma-L-Glu)(n) + L-glutamate + ATP = (6S)-5,6,7,8-tetrahydrofolyl-(gamma-L-Glu)(n+1) + ADP + phosphate + H(+)</text>
        <dbReference type="Rhea" id="RHEA:10580"/>
        <dbReference type="Rhea" id="RHEA-COMP:14738"/>
        <dbReference type="Rhea" id="RHEA-COMP:14740"/>
        <dbReference type="ChEBI" id="CHEBI:15378"/>
        <dbReference type="ChEBI" id="CHEBI:29985"/>
        <dbReference type="ChEBI" id="CHEBI:30616"/>
        <dbReference type="ChEBI" id="CHEBI:43474"/>
        <dbReference type="ChEBI" id="CHEBI:141005"/>
        <dbReference type="ChEBI" id="CHEBI:456216"/>
        <dbReference type="EC" id="6.3.2.17"/>
    </reaction>
</comment>
<evidence type="ECO:0000256" key="14">
    <source>
        <dbReference type="ARBA" id="ARBA00030048"/>
    </source>
</evidence>
<evidence type="ECO:0000256" key="4">
    <source>
        <dbReference type="ARBA" id="ARBA00008276"/>
    </source>
</evidence>
<dbReference type="InterPro" id="IPR013221">
    <property type="entry name" value="Mur_ligase_cen"/>
</dbReference>
<evidence type="ECO:0000256" key="16">
    <source>
        <dbReference type="ARBA" id="ARBA00032510"/>
    </source>
</evidence>
<evidence type="ECO:0000259" key="21">
    <source>
        <dbReference type="Pfam" id="PF02875"/>
    </source>
</evidence>
<dbReference type="SUPFAM" id="SSF53244">
    <property type="entry name" value="MurD-like peptide ligases, peptide-binding domain"/>
    <property type="match status" value="1"/>
</dbReference>
<dbReference type="PANTHER" id="PTHR11136">
    <property type="entry name" value="FOLYLPOLYGLUTAMATE SYNTHASE-RELATED"/>
    <property type="match status" value="1"/>
</dbReference>
<evidence type="ECO:0000256" key="11">
    <source>
        <dbReference type="ARBA" id="ARBA00022840"/>
    </source>
</evidence>
<keyword evidence="10" id="KW-0547">Nucleotide-binding</keyword>
<evidence type="ECO:0000256" key="3">
    <source>
        <dbReference type="ARBA" id="ARBA00005150"/>
    </source>
</evidence>
<feature type="domain" description="Mur ligase central" evidence="22">
    <location>
        <begin position="51"/>
        <end position="194"/>
    </location>
</feature>
<evidence type="ECO:0000313" key="23">
    <source>
        <dbReference type="EMBL" id="UYW01469.1"/>
    </source>
</evidence>
<evidence type="ECO:0000256" key="19">
    <source>
        <dbReference type="ARBA" id="ARBA00049035"/>
    </source>
</evidence>
<evidence type="ECO:0000256" key="13">
    <source>
        <dbReference type="ARBA" id="ARBA00022909"/>
    </source>
</evidence>
<dbReference type="EMBL" id="CP081495">
    <property type="protein sequence ID" value="UYW01469.1"/>
    <property type="molecule type" value="Genomic_DNA"/>
</dbReference>
<comment type="pathway">
    <text evidence="2">Cofactor biosynthesis; tetrahydrofolate biosynthesis; 7,8-dihydrofolate from 2-amino-4-hydroxy-6-hydroxymethyl-7,8-dihydropteridine diphosphate and 4-aminobenzoate: step 2/2.</text>
</comment>
<dbReference type="PROSITE" id="PS01011">
    <property type="entry name" value="FOLYLPOLYGLU_SYNT_1"/>
    <property type="match status" value="1"/>
</dbReference>
<keyword evidence="8" id="KW-0436">Ligase</keyword>
<accession>A0ABY6LZ10</accession>
<evidence type="ECO:0000256" key="18">
    <source>
        <dbReference type="ARBA" id="ARBA00047808"/>
    </source>
</evidence>
<comment type="pathway">
    <text evidence="3">Cofactor biosynthesis; tetrahydrofolylpolyglutamate biosynthesis.</text>
</comment>
<evidence type="ECO:0000256" key="10">
    <source>
        <dbReference type="ARBA" id="ARBA00022741"/>
    </source>
</evidence>
<proteinExistence type="inferred from homology"/>
<keyword evidence="12" id="KW-0460">Magnesium</keyword>
<dbReference type="InterPro" id="IPR018109">
    <property type="entry name" value="Folylpolyglutamate_synth_CS"/>
</dbReference>
<comment type="catalytic activity">
    <reaction evidence="19">
        <text>(6R)-5,10-methylenetetrahydrofolyl-(gamma-L-Glu)(n) + L-glutamate + ATP = (6R)-5,10-methylenetetrahydrofolyl-(gamma-L-Glu)(n+1) + ADP + phosphate + H(+)</text>
        <dbReference type="Rhea" id="RHEA:51912"/>
        <dbReference type="Rhea" id="RHEA-COMP:13257"/>
        <dbReference type="Rhea" id="RHEA-COMP:13258"/>
        <dbReference type="ChEBI" id="CHEBI:15378"/>
        <dbReference type="ChEBI" id="CHEBI:29985"/>
        <dbReference type="ChEBI" id="CHEBI:30616"/>
        <dbReference type="ChEBI" id="CHEBI:43474"/>
        <dbReference type="ChEBI" id="CHEBI:136572"/>
        <dbReference type="ChEBI" id="CHEBI:456216"/>
        <dbReference type="EC" id="6.3.2.17"/>
    </reaction>
</comment>
<sequence length="404" mass="44811">MNYSETLNWMFAQLPMYQKIGASAHTKDLKNTIKLLAYLNNPEANFKSVHVGGTNGKGSTSSLLASVLQVAGYKVGLYTSPHLKDFRERIRINGEMIAENDVVAFIDQHKSFLESNQLSFFEMTVGLAFEYFADQKVDVAIIEVGLGGRLDSTNVITPLISVITNIGWDHMNMLGNTLPEIAAEKAGIIKPHVPVVIGEYTAETKPVFLAKADSVAAPIWFASEMNLPEIESALQGDYQLHNKKTALTALNCLKSYFTITEQNIKNGFLQVLNNTQFAGRWQVLGNKPFTVADTAHNKEGLTIVMQQVLKQNFDLLHFVFGVVNDKDLSAIIHLLPKQAMYYIAKPNVPRGLPVEELAEVMQHHGFNYLACNSIPEAYERAKLEAKPNDMIYIGGSTFVVAEVL</sequence>
<evidence type="ECO:0000256" key="20">
    <source>
        <dbReference type="ARBA" id="ARBA00049161"/>
    </source>
</evidence>
<evidence type="ECO:0000256" key="2">
    <source>
        <dbReference type="ARBA" id="ARBA00004799"/>
    </source>
</evidence>
<keyword evidence="24" id="KW-1185">Reference proteome</keyword>
<dbReference type="InterPro" id="IPR004101">
    <property type="entry name" value="Mur_ligase_C"/>
</dbReference>
<dbReference type="EC" id="6.3.2.12" evidence="5"/>
<evidence type="ECO:0000256" key="7">
    <source>
        <dbReference type="ARBA" id="ARBA00019357"/>
    </source>
</evidence>
<comment type="function">
    <text evidence="1">Functions in two distinct reactions of the de novo folate biosynthetic pathway. Catalyzes the addition of a glutamate residue to dihydropteroate (7,8-dihydropteroate or H2Pte) to form dihydrofolate (7,8-dihydrofolate monoglutamate or H2Pte-Glu). Also catalyzes successive additions of L-glutamate to tetrahydrofolate or 10-formyltetrahydrofolate or 5,10-methylenetetrahydrofolate, leading to folylpolyglutamate derivatives.</text>
</comment>
<dbReference type="InterPro" id="IPR036615">
    <property type="entry name" value="Mur_ligase_C_dom_sf"/>
</dbReference>
<evidence type="ECO:0000256" key="8">
    <source>
        <dbReference type="ARBA" id="ARBA00022598"/>
    </source>
</evidence>
<evidence type="ECO:0000256" key="17">
    <source>
        <dbReference type="ARBA" id="ARBA00047493"/>
    </source>
</evidence>
<dbReference type="Gene3D" id="3.90.190.20">
    <property type="entry name" value="Mur ligase, C-terminal domain"/>
    <property type="match status" value="1"/>
</dbReference>
<dbReference type="Gene3D" id="3.40.1190.10">
    <property type="entry name" value="Mur-like, catalytic domain"/>
    <property type="match status" value="1"/>
</dbReference>
<dbReference type="EC" id="6.3.2.17" evidence="6"/>
<dbReference type="Pfam" id="PF02875">
    <property type="entry name" value="Mur_ligase_C"/>
    <property type="match status" value="1"/>
</dbReference>
<dbReference type="PANTHER" id="PTHR11136:SF0">
    <property type="entry name" value="DIHYDROFOLATE SYNTHETASE-RELATED"/>
    <property type="match status" value="1"/>
</dbReference>
<evidence type="ECO:0000259" key="22">
    <source>
        <dbReference type="Pfam" id="PF08245"/>
    </source>
</evidence>
<dbReference type="InterPro" id="IPR001645">
    <property type="entry name" value="Folylpolyglutamate_synth"/>
</dbReference>
<dbReference type="NCBIfam" id="TIGR01499">
    <property type="entry name" value="folC"/>
    <property type="match status" value="1"/>
</dbReference>
<organism evidence="23 24">
    <name type="scientific">Flavobacterium agricola</name>
    <dbReference type="NCBI Taxonomy" id="2870839"/>
    <lineage>
        <taxon>Bacteria</taxon>
        <taxon>Pseudomonadati</taxon>
        <taxon>Bacteroidota</taxon>
        <taxon>Flavobacteriia</taxon>
        <taxon>Flavobacteriales</taxon>
        <taxon>Flavobacteriaceae</taxon>
        <taxon>Flavobacterium</taxon>
    </lineage>
</organism>
<keyword evidence="9" id="KW-0479">Metal-binding</keyword>
<comment type="catalytic activity">
    <reaction evidence="18">
        <text>10-formyltetrahydrofolyl-(gamma-L-Glu)(n) + L-glutamate + ATP = 10-formyltetrahydrofolyl-(gamma-L-Glu)(n+1) + ADP + phosphate + H(+)</text>
        <dbReference type="Rhea" id="RHEA:51904"/>
        <dbReference type="Rhea" id="RHEA-COMP:13088"/>
        <dbReference type="Rhea" id="RHEA-COMP:14300"/>
        <dbReference type="ChEBI" id="CHEBI:15378"/>
        <dbReference type="ChEBI" id="CHEBI:29985"/>
        <dbReference type="ChEBI" id="CHEBI:30616"/>
        <dbReference type="ChEBI" id="CHEBI:43474"/>
        <dbReference type="ChEBI" id="CHEBI:134413"/>
        <dbReference type="ChEBI" id="CHEBI:456216"/>
        <dbReference type="EC" id="6.3.2.17"/>
    </reaction>
</comment>
<feature type="domain" description="Mur ligase C-terminal" evidence="21">
    <location>
        <begin position="279"/>
        <end position="396"/>
    </location>
</feature>
<evidence type="ECO:0000256" key="12">
    <source>
        <dbReference type="ARBA" id="ARBA00022842"/>
    </source>
</evidence>
<evidence type="ECO:0000313" key="24">
    <source>
        <dbReference type="Proteomes" id="UP001163328"/>
    </source>
</evidence>
<name>A0ABY6LZ10_9FLAO</name>
<evidence type="ECO:0000256" key="5">
    <source>
        <dbReference type="ARBA" id="ARBA00013023"/>
    </source>
</evidence>
<comment type="catalytic activity">
    <reaction evidence="20">
        <text>7,8-dihydropteroate + L-glutamate + ATP = 7,8-dihydrofolate + ADP + phosphate + H(+)</text>
        <dbReference type="Rhea" id="RHEA:23584"/>
        <dbReference type="ChEBI" id="CHEBI:15378"/>
        <dbReference type="ChEBI" id="CHEBI:17839"/>
        <dbReference type="ChEBI" id="CHEBI:29985"/>
        <dbReference type="ChEBI" id="CHEBI:30616"/>
        <dbReference type="ChEBI" id="CHEBI:43474"/>
        <dbReference type="ChEBI" id="CHEBI:57451"/>
        <dbReference type="ChEBI" id="CHEBI:456216"/>
        <dbReference type="EC" id="6.3.2.12"/>
    </reaction>
</comment>
<dbReference type="RefSeq" id="WP_264433941.1">
    <property type="nucleotide sequence ID" value="NZ_CP081495.1"/>
</dbReference>
<dbReference type="PIRSF" id="PIRSF001563">
    <property type="entry name" value="Folylpolyglu_synth"/>
    <property type="match status" value="1"/>
</dbReference>
<protein>
    <recommendedName>
        <fullName evidence="7">Dihydrofolate synthase/folylpolyglutamate synthase</fullName>
        <ecNumber evidence="5">6.3.2.12</ecNumber>
        <ecNumber evidence="6">6.3.2.17</ecNumber>
    </recommendedName>
    <alternativeName>
        <fullName evidence="16">Folylpoly-gamma-glutamate synthetase-dihydrofolate synthetase</fullName>
    </alternativeName>
    <alternativeName>
        <fullName evidence="14">Folylpolyglutamate synthetase</fullName>
    </alternativeName>
    <alternativeName>
        <fullName evidence="15">Tetrahydrofolylpolyglutamate synthase</fullName>
    </alternativeName>
</protein>
<evidence type="ECO:0000256" key="15">
    <source>
        <dbReference type="ARBA" id="ARBA00030592"/>
    </source>
</evidence>
<dbReference type="Pfam" id="PF08245">
    <property type="entry name" value="Mur_ligase_M"/>
    <property type="match status" value="1"/>
</dbReference>
<dbReference type="Proteomes" id="UP001163328">
    <property type="component" value="Chromosome"/>
</dbReference>
<evidence type="ECO:0000256" key="6">
    <source>
        <dbReference type="ARBA" id="ARBA00013025"/>
    </source>
</evidence>
<gene>
    <name evidence="23" type="ORF">K5I29_00520</name>
</gene>
<keyword evidence="11" id="KW-0067">ATP-binding</keyword>
<comment type="similarity">
    <text evidence="4">Belongs to the folylpolyglutamate synthase family.</text>
</comment>
<dbReference type="InterPro" id="IPR036565">
    <property type="entry name" value="Mur-like_cat_sf"/>
</dbReference>
<dbReference type="SUPFAM" id="SSF53623">
    <property type="entry name" value="MurD-like peptide ligases, catalytic domain"/>
    <property type="match status" value="1"/>
</dbReference>